<dbReference type="EMBL" id="CP000927">
    <property type="protein sequence ID" value="ABZ71498.1"/>
    <property type="molecule type" value="Genomic_DNA"/>
</dbReference>
<evidence type="ECO:0000256" key="1">
    <source>
        <dbReference type="ARBA" id="ARBA00001070"/>
    </source>
</evidence>
<dbReference type="GO" id="GO:0006508">
    <property type="term" value="P:proteolysis"/>
    <property type="evidence" value="ECO:0007669"/>
    <property type="project" value="UniProtKB-KW"/>
</dbReference>
<dbReference type="InterPro" id="IPR001375">
    <property type="entry name" value="Peptidase_S9_cat"/>
</dbReference>
<evidence type="ECO:0000256" key="2">
    <source>
        <dbReference type="ARBA" id="ARBA00011897"/>
    </source>
</evidence>
<dbReference type="OrthoDB" id="9801421at2"/>
<evidence type="ECO:0000259" key="6">
    <source>
        <dbReference type="Pfam" id="PF00326"/>
    </source>
</evidence>
<dbReference type="InterPro" id="IPR029058">
    <property type="entry name" value="AB_hydrolase_fold"/>
</dbReference>
<keyword evidence="5" id="KW-0720">Serine protease</keyword>
<organism evidence="8">
    <name type="scientific">Caulobacter sp. (strain K31)</name>
    <dbReference type="NCBI Taxonomy" id="366602"/>
    <lineage>
        <taxon>Bacteria</taxon>
        <taxon>Pseudomonadati</taxon>
        <taxon>Pseudomonadota</taxon>
        <taxon>Alphaproteobacteria</taxon>
        <taxon>Caulobacterales</taxon>
        <taxon>Caulobacteraceae</taxon>
        <taxon>Caulobacter</taxon>
    </lineage>
</organism>
<dbReference type="GO" id="GO:0005829">
    <property type="term" value="C:cytosol"/>
    <property type="evidence" value="ECO:0007669"/>
    <property type="project" value="TreeGrafter"/>
</dbReference>
<dbReference type="STRING" id="366602.Caul_2371"/>
<dbReference type="SUPFAM" id="SSF50993">
    <property type="entry name" value="Peptidase/esterase 'gauge' domain"/>
    <property type="match status" value="1"/>
</dbReference>
<dbReference type="PANTHER" id="PTHR42881:SF2">
    <property type="entry name" value="PROLYL ENDOPEPTIDASE"/>
    <property type="match status" value="1"/>
</dbReference>
<dbReference type="InterPro" id="IPR023302">
    <property type="entry name" value="Pept_S9A_N"/>
</dbReference>
<dbReference type="Pfam" id="PF00326">
    <property type="entry name" value="Peptidase_S9"/>
    <property type="match status" value="1"/>
</dbReference>
<evidence type="ECO:0000256" key="5">
    <source>
        <dbReference type="ARBA" id="ARBA00022825"/>
    </source>
</evidence>
<dbReference type="PANTHER" id="PTHR42881">
    <property type="entry name" value="PROLYL ENDOPEPTIDASE"/>
    <property type="match status" value="1"/>
</dbReference>
<dbReference type="KEGG" id="cak:Caul_2371"/>
<protein>
    <recommendedName>
        <fullName evidence="2">prolyl oligopeptidase</fullName>
        <ecNumber evidence="2">3.4.21.26</ecNumber>
    </recommendedName>
</protein>
<dbReference type="eggNOG" id="COG1505">
    <property type="taxonomic scope" value="Bacteria"/>
</dbReference>
<accession>B0SVN0</accession>
<dbReference type="Gene3D" id="2.130.10.120">
    <property type="entry name" value="Prolyl oligopeptidase, N-terminal domain"/>
    <property type="match status" value="1"/>
</dbReference>
<keyword evidence="4 8" id="KW-0378">Hydrolase</keyword>
<evidence type="ECO:0000256" key="3">
    <source>
        <dbReference type="ARBA" id="ARBA00022670"/>
    </source>
</evidence>
<dbReference type="SUPFAM" id="SSF53474">
    <property type="entry name" value="alpha/beta-Hydrolases"/>
    <property type="match status" value="1"/>
</dbReference>
<keyword evidence="3" id="KW-0645">Protease</keyword>
<dbReference type="AlphaFoldDB" id="B0SVN0"/>
<dbReference type="InterPro" id="IPR051167">
    <property type="entry name" value="Prolyl_oligopep/macrocyclase"/>
</dbReference>
<dbReference type="Gene3D" id="3.40.50.1820">
    <property type="entry name" value="alpha/beta hydrolase"/>
    <property type="match status" value="1"/>
</dbReference>
<dbReference type="InterPro" id="IPR002470">
    <property type="entry name" value="Peptidase_S9A"/>
</dbReference>
<proteinExistence type="predicted"/>
<comment type="catalytic activity">
    <reaction evidence="1">
        <text>Hydrolysis of Pro-|-Xaa &gt;&gt; Ala-|-Xaa in oligopeptides.</text>
        <dbReference type="EC" id="3.4.21.26"/>
    </reaction>
</comment>
<dbReference type="EC" id="3.4.21.26" evidence="2"/>
<evidence type="ECO:0000313" key="8">
    <source>
        <dbReference type="EMBL" id="ABZ71498.1"/>
    </source>
</evidence>
<sequence>MNAHSQEEPLSPGYPPAEARPEAVAFGDGAVRYVDPFRWLEEGDRDVLAWQRAQDDLARAHLASLPRYQEFLAAVESMGASEDFMLPAFVGHRYVHRFVPEGEDLAVVELSETPTGPRRRVVDLNAIQADEPLQMAAYALSHSGKLAVVAWTAGGHEKPIVQLVEVETGRVLSQGLPSERLGPFTWLPDDSGFFYMSLDPADISAGKTLFRVMVEDPKVARLEAVEPSHFHVRPVVGGDQRHVLLFVNHLAPRPEYILDTQSKGAWRPFLKDVEGIFRGDIVGDRFFAITDDGAPRGRLVSIPLATPTRRETWKEIIPPSDSVLANVLSVGDRVVVLDYVDTYSRLRVFCRDGQLEGEIALPGQGLINRTGSFYSFFNVTNTMLRGQGEQIDFLFASPTTSPAYYTADVKTRKLTQVTPCERTLDAQVLDRRVLSKDGAEVLYHVVARKDLDLSEPHPTVITGYGGYNVAVLPGWFGNRWAAWIEAGGIFVLSHLRGGGEFGTPWWKQGRLEHKQNTFDDLYATAEDLIAHGITTPSQLGVTGGSNGGVMAAVAAVQRPDLFRASSPEAPITDLLARSRDPFTMAATLDYGDPSDPVMAQILKGWSPYQNIKDATDYPAMLIDCGANDPRCPPWHGRKLAARLQQASTSGLPVWLRVREGAGHGAIGDEELARQSAEVLAFFAKNLGLAG</sequence>
<feature type="domain" description="Peptidase S9 prolyl oligopeptidase catalytic" evidence="6">
    <location>
        <begin position="481"/>
        <end position="687"/>
    </location>
</feature>
<gene>
    <name evidence="8" type="ordered locus">Caul_2371</name>
</gene>
<dbReference type="PRINTS" id="PR00862">
    <property type="entry name" value="PROLIGOPTASE"/>
</dbReference>
<evidence type="ECO:0000259" key="7">
    <source>
        <dbReference type="Pfam" id="PF02897"/>
    </source>
</evidence>
<name>B0SVN0_CAUSK</name>
<feature type="domain" description="Peptidase S9A N-terminal" evidence="7">
    <location>
        <begin position="29"/>
        <end position="417"/>
    </location>
</feature>
<dbReference type="GO" id="GO:0070012">
    <property type="term" value="F:oligopeptidase activity"/>
    <property type="evidence" value="ECO:0007669"/>
    <property type="project" value="TreeGrafter"/>
</dbReference>
<dbReference type="GO" id="GO:0004252">
    <property type="term" value="F:serine-type endopeptidase activity"/>
    <property type="evidence" value="ECO:0007669"/>
    <property type="project" value="UniProtKB-EC"/>
</dbReference>
<reference evidence="8" key="1">
    <citation type="submission" date="2008-01" db="EMBL/GenBank/DDBJ databases">
        <title>Complete sequence of chromosome of Caulobacter sp. K31.</title>
        <authorList>
            <consortium name="US DOE Joint Genome Institute"/>
            <person name="Copeland A."/>
            <person name="Lucas S."/>
            <person name="Lapidus A."/>
            <person name="Barry K."/>
            <person name="Glavina del Rio T."/>
            <person name="Dalin E."/>
            <person name="Tice H."/>
            <person name="Pitluck S."/>
            <person name="Bruce D."/>
            <person name="Goodwin L."/>
            <person name="Thompson L.S."/>
            <person name="Brettin T."/>
            <person name="Detter J.C."/>
            <person name="Han C."/>
            <person name="Schmutz J."/>
            <person name="Larimer F."/>
            <person name="Land M."/>
            <person name="Hauser L."/>
            <person name="Kyrpides N."/>
            <person name="Kim E."/>
            <person name="Stephens C."/>
            <person name="Richardson P."/>
        </authorList>
    </citation>
    <scope>NUCLEOTIDE SEQUENCE [LARGE SCALE GENOMIC DNA]</scope>
    <source>
        <strain evidence="8">K31</strain>
    </source>
</reference>
<dbReference type="HOGENOM" id="CLU_011290_1_1_5"/>
<evidence type="ECO:0000256" key="4">
    <source>
        <dbReference type="ARBA" id="ARBA00022801"/>
    </source>
</evidence>
<dbReference type="Pfam" id="PF02897">
    <property type="entry name" value="Peptidase_S9_N"/>
    <property type="match status" value="1"/>
</dbReference>